<reference evidence="3 4" key="1">
    <citation type="journal article" date="2014" name="Genome Biol. Evol.">
        <title>The secreted proteins of Achlya hypogyna and Thraustotheca clavata identify the ancestral oomycete secretome and reveal gene acquisitions by horizontal gene transfer.</title>
        <authorList>
            <person name="Misner I."/>
            <person name="Blouin N."/>
            <person name="Leonard G."/>
            <person name="Richards T.A."/>
            <person name="Lane C.E."/>
        </authorList>
    </citation>
    <scope>NUCLEOTIDE SEQUENCE [LARGE SCALE GENOMIC DNA]</scope>
    <source>
        <strain evidence="3 4">ATCC 34112</strain>
    </source>
</reference>
<feature type="compositionally biased region" description="Pro residues" evidence="1">
    <location>
        <begin position="1"/>
        <end position="12"/>
    </location>
</feature>
<evidence type="ECO:0000313" key="3">
    <source>
        <dbReference type="EMBL" id="OQR95484.1"/>
    </source>
</evidence>
<name>A0A1V9ZBX2_9STRA</name>
<sequence>MLSTPPRTPFPKPTTTNPSPSPRTPPTEPAPFKPKRIHFLTLADDDRPEVCLVGSILYQSGHILQILAWNHSTRFFDNTTCGVQCGANEGNDFRVGQQKKTHWLHHYIMHTNHLDDDDVILFTDSYDVIIQADVNELPNLFLKQTKDRRGIIFNSEPTCGDSFTLGGDYGDHLRNAVFGVQLYTNTPVKSVLGWHMCEQIEAKSIASSVGDGPNKFLGSGGFIGDVKTVREFLQRVKMVHKKQQDAFESGASPFFFYGDQISFQLAYVLYPELNAQVDRNGEIFFVVSSGVHFGIFENFLPNFGCTDNYFSNGIGSNLTWSHSKPIFFHFPGGYKHLYTTCAKHVLKRIIPISGDQFMFDIDRQRSISMESVCPNMT</sequence>
<dbReference type="EMBL" id="JNBS01002100">
    <property type="protein sequence ID" value="OQR95484.1"/>
    <property type="molecule type" value="Genomic_DNA"/>
</dbReference>
<dbReference type="Pfam" id="PF25342">
    <property type="entry name" value="GT_PLOD"/>
    <property type="match status" value="1"/>
</dbReference>
<dbReference type="Proteomes" id="UP000243217">
    <property type="component" value="Unassembled WGS sequence"/>
</dbReference>
<comment type="caution">
    <text evidence="3">The sequence shown here is derived from an EMBL/GenBank/DDBJ whole genome shotgun (WGS) entry which is preliminary data.</text>
</comment>
<feature type="domain" description="PLOD1-3-like GT" evidence="2">
    <location>
        <begin position="89"/>
        <end position="164"/>
    </location>
</feature>
<protein>
    <recommendedName>
        <fullName evidence="2">PLOD1-3-like GT domain-containing protein</fullName>
    </recommendedName>
</protein>
<evidence type="ECO:0000256" key="1">
    <source>
        <dbReference type="SAM" id="MobiDB-lite"/>
    </source>
</evidence>
<evidence type="ECO:0000313" key="4">
    <source>
        <dbReference type="Proteomes" id="UP000243217"/>
    </source>
</evidence>
<organism evidence="3 4">
    <name type="scientific">Thraustotheca clavata</name>
    <dbReference type="NCBI Taxonomy" id="74557"/>
    <lineage>
        <taxon>Eukaryota</taxon>
        <taxon>Sar</taxon>
        <taxon>Stramenopiles</taxon>
        <taxon>Oomycota</taxon>
        <taxon>Saprolegniomycetes</taxon>
        <taxon>Saprolegniales</taxon>
        <taxon>Achlyaceae</taxon>
        <taxon>Thraustotheca</taxon>
    </lineage>
</organism>
<dbReference type="CDD" id="cd22997">
    <property type="entry name" value="GT_LH"/>
    <property type="match status" value="1"/>
</dbReference>
<dbReference type="InterPro" id="IPR057589">
    <property type="entry name" value="GT_PLOD"/>
</dbReference>
<evidence type="ECO:0000259" key="2">
    <source>
        <dbReference type="Pfam" id="PF25342"/>
    </source>
</evidence>
<gene>
    <name evidence="3" type="ORF">THRCLA_07820</name>
</gene>
<feature type="region of interest" description="Disordered" evidence="1">
    <location>
        <begin position="1"/>
        <end position="33"/>
    </location>
</feature>
<dbReference type="AlphaFoldDB" id="A0A1V9ZBX2"/>
<proteinExistence type="predicted"/>
<keyword evidence="4" id="KW-1185">Reference proteome</keyword>
<feature type="compositionally biased region" description="Pro residues" evidence="1">
    <location>
        <begin position="19"/>
        <end position="32"/>
    </location>
</feature>
<dbReference type="OrthoDB" id="69177at2759"/>
<accession>A0A1V9ZBX2</accession>